<proteinExistence type="predicted"/>
<keyword evidence="3" id="KW-1185">Reference proteome</keyword>
<reference evidence="2 3" key="1">
    <citation type="submission" date="2023-02" db="EMBL/GenBank/DDBJ databases">
        <title>LHISI_Scaffold_Assembly.</title>
        <authorList>
            <person name="Stuart O.P."/>
            <person name="Cleave R."/>
            <person name="Magrath M.J.L."/>
            <person name="Mikheyev A.S."/>
        </authorList>
    </citation>
    <scope>NUCLEOTIDE SEQUENCE [LARGE SCALE GENOMIC DNA]</scope>
    <source>
        <strain evidence="2">Daus_M_001</strain>
        <tissue evidence="2">Leg muscle</tissue>
    </source>
</reference>
<evidence type="ECO:0000313" key="2">
    <source>
        <dbReference type="EMBL" id="KAJ8865507.1"/>
    </source>
</evidence>
<feature type="compositionally biased region" description="Polar residues" evidence="1">
    <location>
        <begin position="275"/>
        <end position="284"/>
    </location>
</feature>
<name>A0ABQ9FZ22_9NEOP</name>
<feature type="region of interest" description="Disordered" evidence="1">
    <location>
        <begin position="258"/>
        <end position="300"/>
    </location>
</feature>
<evidence type="ECO:0000313" key="3">
    <source>
        <dbReference type="Proteomes" id="UP001159363"/>
    </source>
</evidence>
<dbReference type="Proteomes" id="UP001159363">
    <property type="component" value="Unassembled WGS sequence"/>
</dbReference>
<sequence length="416" mass="46286">MSAYTRHKAKSKYRNRILLQRASQKQSSDTHKTPYDRVKRCREQPVESPALSRDGALDARGNVALNRSCASRSQARKKPPGMRDPYELYSHREQFVLDLFCFLVHCSSSQDAFVNCPRCRRVANGTPPLRHYTLHTLLLEYVGPLRTPSAQLPSSESEEAIRATVTRACSASSLLRDKACSVYVVTLYSGGLPSLACCQLNPGNIPVGAGSRRCERTGQDARSYMARIQAHVRRDLTRTANKNSPRLRWYMVLRSGEPMRVKRDTPEETRPPAASSGTISSSENPGVARPGIEPEPGGIRAPKPLLAHIDFEFGASWTESRDMFSDSTEEGGRANLPRRNRLVRRPRFGVREVLGSNPRIMTNGGTGQRGFLGDLPFLPPLHSVAALYSPHLTLIDSQDLDLPNLSTPLNHSNVRY</sequence>
<gene>
    <name evidence="2" type="ORF">PR048_033747</name>
</gene>
<feature type="region of interest" description="Disordered" evidence="1">
    <location>
        <begin position="1"/>
        <end position="53"/>
    </location>
</feature>
<accession>A0ABQ9FZ22</accession>
<feature type="compositionally biased region" description="Basic and acidic residues" evidence="1">
    <location>
        <begin position="28"/>
        <end position="45"/>
    </location>
</feature>
<dbReference type="EMBL" id="JARBHB010000019">
    <property type="protein sequence ID" value="KAJ8865507.1"/>
    <property type="molecule type" value="Genomic_DNA"/>
</dbReference>
<protein>
    <submittedName>
        <fullName evidence="2">Uncharacterized protein</fullName>
    </submittedName>
</protein>
<comment type="caution">
    <text evidence="2">The sequence shown here is derived from an EMBL/GenBank/DDBJ whole genome shotgun (WGS) entry which is preliminary data.</text>
</comment>
<evidence type="ECO:0000256" key="1">
    <source>
        <dbReference type="SAM" id="MobiDB-lite"/>
    </source>
</evidence>
<organism evidence="2 3">
    <name type="scientific">Dryococelus australis</name>
    <dbReference type="NCBI Taxonomy" id="614101"/>
    <lineage>
        <taxon>Eukaryota</taxon>
        <taxon>Metazoa</taxon>
        <taxon>Ecdysozoa</taxon>
        <taxon>Arthropoda</taxon>
        <taxon>Hexapoda</taxon>
        <taxon>Insecta</taxon>
        <taxon>Pterygota</taxon>
        <taxon>Neoptera</taxon>
        <taxon>Polyneoptera</taxon>
        <taxon>Phasmatodea</taxon>
        <taxon>Verophasmatodea</taxon>
        <taxon>Anareolatae</taxon>
        <taxon>Phasmatidae</taxon>
        <taxon>Eurycanthinae</taxon>
        <taxon>Dryococelus</taxon>
    </lineage>
</organism>
<feature type="compositionally biased region" description="Basic and acidic residues" evidence="1">
    <location>
        <begin position="258"/>
        <end position="270"/>
    </location>
</feature>
<feature type="compositionally biased region" description="Basic residues" evidence="1">
    <location>
        <begin position="1"/>
        <end position="15"/>
    </location>
</feature>